<dbReference type="KEGG" id="ola:101174988"/>
<dbReference type="Gene3D" id="1.10.418.10">
    <property type="entry name" value="Calponin-like domain"/>
    <property type="match status" value="2"/>
</dbReference>
<dbReference type="STRING" id="8090.ENSORLP00000015275"/>
<sequence>MAEAVAARQGFRISPGRRHDANKENNIPVLSLIQFSKPPFVTFGTVKLGTSKSAVLRIENPTEDVEADVTVEKIASTKGFSVNHNRFTIEPEGSFTLTITWTPTEEGGIRELIVVNANGILKHQAVLLGKAEATKKKKKSLWDTIKKKNGEGTKTSKAKKVDPPLKMAANKTFQVSRTPQYQRDKASSPLASLNARKAVRERSISNNYNHVESNSLIQEDRKPLHTRQLAVTVWDSEAVHPLQKNSPVVLLVPAGSSNPCSSLGSPPEKCENKDLAKILNQTLSPIGTPERFKKLMPRIQSESPPPASAKPDTDSVSTGEPVVSLREALAVIGSDLSQIYTSPREISSSCEYSDSLESKGGRSENDDPRAIPDSPELPEFNEQRLTFFVSKKSTTSDDHKTVEKVKKTTFTSATVIKSKASGDSNGWSGRKIRKSRRRLLEKSLELSGSSGQSESGPDTPNLPVIAADTGASLIHEKHEITEFASSSSTPRPRTSSPPIAFPISSPICIALSHTSISASPLPPAAPSPIMFAIASSPPVGSSSPLHPSLLPSYQQSVPATPSVHEDSFPVHVAAICKKRKSEEHLKCDRKFEDPGKPDQGKRSRVVTAKLEPPRSVRDRTSNAQRQRATGTALSVNAARPAAPSRAKPTSSKALSKRTGDASVRRTKVVAVAQSKLTFIKPTQTALPRHPMSFAAKNMFYDERWIEKQERGFTWWINYVLTPDDFKVNPEVNKASAVSLAIGSDKFNVPRAPTKEEMSFSTYTARRKLNRLRRSACQLFTSEAMAKAIQRLELEVEARRLLVRKDRHLWRDIGERKKVLNWLLSYNPLWLRIGLETIFGEFICLESNSDTLGLAMFILQRLLWNPDIAAEYRHHRVPNLYKEGHEEALSRFTLKKLLLLVCFLDKAKECRLIEHNPCLFCVDAEFKATKDLLLAFSRDFLSGEGILPRHLGYLGLPVSHVQTPLDEFDFAVKNLAVDLKCGIRLARVMELLTLDWRLSAKLRLPAISRLQKIHNVDLALQVLKAKGIDLKDEHGSIIDSRDIVDGHREKTLSLLWKIIFAFHVEVILDENQLRQEIGFLRRTLRTKRRLARVRADQGIQPSPMKTRVSYEHTSTKITLLMEWVRAVCNFYNLKVENFTVMFSDGRVLCYLIHHYHPSLLPEASISHSTTQTVEGSPTGRLELDCSASDSDSSFDALKKGGPDSPSVVFKELLENEKSNFKLVNSAVAFLGGVPAMINLADMSNTIPDEKVVMTYLSFLCARLLDLHNETRAARVIQGAWRKYRLKKDLQLYEERNKAALKIQLMVRRFLQKRRAARRAQAAVLIQSAWRGFLARKILRMQKEALLRAVQHEAATIIQAHWRMFSAFKAYNQLRYYTVSVQAQWRMRRAAATYGKVCRAVRVLQKYSRAWALSRKQRDRYLLLRSSVVKLQRAFRRWKATKIEEENRAAVVIQAAFKKWYSHRMATKSAAAVRIQSWFRMQVCHRDYSQIRRSAVLIQAYHRGQVQRRRFQTLKLQHDSAVVIQRAFRGHVVRKQVLEMRQAAVVIQQRFRASVKRNAQRRAFLTMRCAAVAMQAVFRGKKARELLKKQHEAATVIQAAFRERAARKKYLALRKAAIRVQRRYRATVLARKTKTQYFALRKAALVLQASWRGRADRKKIEMWHRCATLIQASYRRHRIHAEFRSKKGAALVIQRRYRAFVAGKDIRGKFLQKRAASIALQAGFRGMRVRSELKRKHQAATVIQSWIRRFLCEKRYFLMQCAAIIIQSRYRALLLCRASQKEFRKQKQAAIKIQAVFRGLRVRQEHRKRIAAATAIQAHFRMYKMRMAYLAAKFAAIIIQERYRAKKLRDQERQRYKRIKSAAVVIQAAYRGCMVRRRMAERHRAAAIIQRMFLTIQARKQFLKLKSVALICQRRYRALSLARKFHLDYLSKRRAVVCLQAACRGYLVRKQLHVRQRAAVIIQSYFRMHQRKTRYRRLRWACRVVQERCRANKKMRVDMHAMKAVKNAAIVLQSAYRGMKSRRILQQEHQAAAVIQRSFRAHCEHRSYLTLKASVLNIQRRYRANMAAKKQKSQYQQIRKATILLQAVYRGQQVRKEVGRWHRAATVIQSAFRRYREEVKFQAMRLSATIIQRRYRALLQGRTDRRNFLNMKCSAVVLQAAFRGHRVRTDVANMHSAAVVIQANFRRFREQKTFRRRRWAAVVLQQRFRAQKQKQHAVKQYYKVRKAAVLLQAAYRGMKSRRILQQEHQAAAVIQRSFRAHCEHRSYLTLKASVLNIQRRYRANMAAKKQKSQYQQIRKATILLQAVYRGQQVRKEVGRWHRAATVIQSAFRRYREEVKFQAMRLSATIIQRRYRALLQGRTDRRNFLNMKCSAVVLQAAFRGHRVRTDVANMHSAALVIQANFRRFREQKTFRRRRWAAVVLQQRFRAQKQKRHAVKQYHKVRKAAVLLQAAYRGMKSRRILQQEHQAAAVIQRSFRAHCEHRSYLTLKASVLNIQRRYRANMAAETQKHQYQQIRKATILLQAVYRGQQVRKEVGHWHQAATVIQSAFRRYREEVKFQAMRLSATIIQRRYRALLQGRRDRRNFLRMKRSAVVLQAAFRGYRVRTDVANMHSAAVVIQSNFRRFREQKTFRRRRWAAVVLQQRFRAQKQKRHAVKQYHKVRKAAVLLQAAYRGMKSRRILQQEHQAAAVIQRSFRAHCEHRSYVTLKASVLNIQRRYRANMAAKTQKHQYQQIRKATILLQAVYRGQQVRKDVGHWHRAATVIQSAFRRYREEVKFQAMRLSATIIQRRYRALLQGRTDRRNFLRMKRSAVVLQAAFRGHRVRTDVANMHSAALVIQANFRRFREQKTFRRRRWAAVVLQQRFRAQKQKQNAVKQYHKIRKAVVLLQAAYRGMKSRRILQQEHQAAAVIQRSFRAHCEHRSYLTLKSSVLKIQRRYRANMAAKTQKHQYQQIRKATILLQAVYRGQQVRKEVGRWHRAATVIQSAFRRYREEVKFQAMRLSATIIQRRYRALLQGRRDRRNFLNMKCSAVVLQAAFRGHRVRTDVANMHSAAVVIQANFRRFREQKTFRRRRWAAVVLQQRFRAQKQKQNAVKQYHKVRKAAVLLQAAYRGMKSRRILQQEHQAAAVIQRSFRAHCEHRSYLTLKASVLNIQRRYRANMVAKGERKIYIQKRQATMLIQRSFRAWKARQQVVQAARAEKRLRFTAVVFHHLCAMKIQRALRAHWALESAKKQINSVVTIQRWLRARQQRRHYLEERGKVVTAQRAVRRWLAHRHKAASVIQLTVRKFLDVKRQQRVQRGIVKAQALWRAHCSRQHHDNAKLVKLRHRLRQISAEVREEDKLCNKTSSALDYLLRYKHFSYILEALQNLETATRLSPECCERLVQSGATNVIFTLIRCCNRSVPCMDVITFSIQILLNLSKYQKTIEAVYSVENSVETLLDLLQRYREKAGDKVAEKGGSIFTKACFLLALLLQDKRRAEAVMKLPKALDRIRSIYRLTARKHKMDAERTITKQKMNASINGSFFVPATPRKSRPAPKFAPEWVLRKDKLKDIVDPLRAIHMVADTLSIVL</sequence>
<dbReference type="Pfam" id="PF15780">
    <property type="entry name" value="ASH"/>
    <property type="match status" value="1"/>
</dbReference>
<dbReference type="Ensembl" id="ENSORLT00000015276.2">
    <property type="protein sequence ID" value="ENSORLP00000015275.2"/>
    <property type="gene ID" value="ENSORLG00000012201.2"/>
</dbReference>
<dbReference type="CDD" id="cd21224">
    <property type="entry name" value="CH_ASPM_rpt2"/>
    <property type="match status" value="1"/>
</dbReference>
<dbReference type="GO" id="GO:0097431">
    <property type="term" value="C:mitotic spindle pole"/>
    <property type="evidence" value="ECO:0007669"/>
    <property type="project" value="UniProtKB-ARBA"/>
</dbReference>
<dbReference type="SMART" id="SM00033">
    <property type="entry name" value="CH"/>
    <property type="match status" value="2"/>
</dbReference>
<dbReference type="eggNOG" id="KOG0160">
    <property type="taxonomic scope" value="Eukaryota"/>
</dbReference>
<keyword evidence="15" id="KW-1185">Reference proteome</keyword>
<dbReference type="InterPro" id="IPR001715">
    <property type="entry name" value="CH_dom"/>
</dbReference>
<evidence type="ECO:0000256" key="4">
    <source>
        <dbReference type="ARBA" id="ARBA00022553"/>
    </source>
</evidence>
<feature type="domain" description="Calponin-homology (CH)" evidence="13">
    <location>
        <begin position="1113"/>
        <end position="1263"/>
    </location>
</feature>
<feature type="domain" description="Calponin-homology (CH)" evidence="13">
    <location>
        <begin position="926"/>
        <end position="1062"/>
    </location>
</feature>
<evidence type="ECO:0000256" key="7">
    <source>
        <dbReference type="ARBA" id="ARBA00022776"/>
    </source>
</evidence>
<dbReference type="GeneID" id="101174988"/>
<dbReference type="CDD" id="cd21223">
    <property type="entry name" value="CH_ASPM_rpt1"/>
    <property type="match status" value="1"/>
</dbReference>
<keyword evidence="9" id="KW-0175">Coiled coil</keyword>
<evidence type="ECO:0000256" key="12">
    <source>
        <dbReference type="SAM" id="MobiDB-lite"/>
    </source>
</evidence>
<keyword evidence="8" id="KW-0112">Calmodulin-binding</keyword>
<evidence type="ECO:0000313" key="14">
    <source>
        <dbReference type="Ensembl" id="ENSORLP00000015275.2"/>
    </source>
</evidence>
<organism evidence="14 15">
    <name type="scientific">Oryzias latipes</name>
    <name type="common">Japanese rice fish</name>
    <name type="synonym">Japanese killifish</name>
    <dbReference type="NCBI Taxonomy" id="8090"/>
    <lineage>
        <taxon>Eukaryota</taxon>
        <taxon>Metazoa</taxon>
        <taxon>Chordata</taxon>
        <taxon>Craniata</taxon>
        <taxon>Vertebrata</taxon>
        <taxon>Euteleostomi</taxon>
        <taxon>Actinopterygii</taxon>
        <taxon>Neopterygii</taxon>
        <taxon>Teleostei</taxon>
        <taxon>Neoteleostei</taxon>
        <taxon>Acanthomorphata</taxon>
        <taxon>Ovalentaria</taxon>
        <taxon>Atherinomorphae</taxon>
        <taxon>Beloniformes</taxon>
        <taxon>Adrianichthyidae</taxon>
        <taxon>Oryziinae</taxon>
        <taxon>Oryzias</taxon>
    </lineage>
</organism>
<reference evidence="14 15" key="1">
    <citation type="journal article" date="2007" name="Nature">
        <title>The medaka draft genome and insights into vertebrate genome evolution.</title>
        <authorList>
            <person name="Kasahara M."/>
            <person name="Naruse K."/>
            <person name="Sasaki S."/>
            <person name="Nakatani Y."/>
            <person name="Qu W."/>
            <person name="Ahsan B."/>
            <person name="Yamada T."/>
            <person name="Nagayasu Y."/>
            <person name="Doi K."/>
            <person name="Kasai Y."/>
            <person name="Jindo T."/>
            <person name="Kobayashi D."/>
            <person name="Shimada A."/>
            <person name="Toyoda A."/>
            <person name="Kuroki Y."/>
            <person name="Fujiyama A."/>
            <person name="Sasaki T."/>
            <person name="Shimizu A."/>
            <person name="Asakawa S."/>
            <person name="Shimizu N."/>
            <person name="Hashimoto S."/>
            <person name="Yang J."/>
            <person name="Lee Y."/>
            <person name="Matsushima K."/>
            <person name="Sugano S."/>
            <person name="Sakaizumi M."/>
            <person name="Narita T."/>
            <person name="Ohishi K."/>
            <person name="Haga S."/>
            <person name="Ohta F."/>
            <person name="Nomoto H."/>
            <person name="Nogata K."/>
            <person name="Morishita T."/>
            <person name="Endo T."/>
            <person name="Shin-I T."/>
            <person name="Takeda H."/>
            <person name="Morishita S."/>
            <person name="Kohara Y."/>
        </authorList>
    </citation>
    <scope>NUCLEOTIDE SEQUENCE [LARGE SCALE GENOMIC DNA]</scope>
    <source>
        <strain evidence="14 15">Hd-rR</strain>
    </source>
</reference>
<dbReference type="PANTHER" id="PTHR22706:SF1">
    <property type="entry name" value="ASSEMBLY FACTOR FOR SPINDLE MICROTUBULES"/>
    <property type="match status" value="1"/>
</dbReference>
<evidence type="ECO:0000256" key="9">
    <source>
        <dbReference type="ARBA" id="ARBA00023054"/>
    </source>
</evidence>
<dbReference type="InterPro" id="IPR051185">
    <property type="entry name" value="ASPM"/>
</dbReference>
<evidence type="ECO:0000256" key="3">
    <source>
        <dbReference type="ARBA" id="ARBA00022490"/>
    </source>
</evidence>
<dbReference type="InParanoid" id="H2M9T3"/>
<dbReference type="GO" id="GO:0000278">
    <property type="term" value="P:mitotic cell cycle"/>
    <property type="evidence" value="ECO:0007669"/>
    <property type="project" value="Ensembl"/>
</dbReference>
<dbReference type="SMART" id="SM00015">
    <property type="entry name" value="IQ"/>
    <property type="match status" value="74"/>
</dbReference>
<evidence type="ECO:0000256" key="8">
    <source>
        <dbReference type="ARBA" id="ARBA00022860"/>
    </source>
</evidence>
<feature type="compositionally biased region" description="Basic and acidic residues" evidence="12">
    <location>
        <begin position="611"/>
        <end position="620"/>
    </location>
</feature>
<evidence type="ECO:0000259" key="13">
    <source>
        <dbReference type="PROSITE" id="PS50021"/>
    </source>
</evidence>
<dbReference type="GO" id="GO:0051301">
    <property type="term" value="P:cell division"/>
    <property type="evidence" value="ECO:0007669"/>
    <property type="project" value="UniProtKB-KW"/>
</dbReference>
<evidence type="ECO:0000313" key="15">
    <source>
        <dbReference type="Proteomes" id="UP000001038"/>
    </source>
</evidence>
<evidence type="ECO:0000256" key="1">
    <source>
        <dbReference type="ARBA" id="ARBA00004123"/>
    </source>
</evidence>
<dbReference type="Bgee" id="ENSORLG00000012201">
    <property type="expression patterns" value="Expressed in testis and 13 other cell types or tissues"/>
</dbReference>
<dbReference type="PANTHER" id="PTHR22706">
    <property type="entry name" value="ASSEMBLY FACTOR FOR SPINDLE MICROTUBULES"/>
    <property type="match status" value="1"/>
</dbReference>
<dbReference type="GO" id="GO:0007051">
    <property type="term" value="P:spindle organization"/>
    <property type="evidence" value="ECO:0007669"/>
    <property type="project" value="UniProtKB-ARBA"/>
</dbReference>
<feature type="region of interest" description="Disordered" evidence="12">
    <location>
        <begin position="443"/>
        <end position="463"/>
    </location>
</feature>
<feature type="compositionally biased region" description="Polar residues" evidence="12">
    <location>
        <begin position="621"/>
        <end position="634"/>
    </location>
</feature>
<dbReference type="InterPro" id="IPR036872">
    <property type="entry name" value="CH_dom_sf"/>
</dbReference>
<feature type="region of interest" description="Disordered" evidence="12">
    <location>
        <begin position="583"/>
        <end position="660"/>
    </location>
</feature>
<dbReference type="GO" id="GO:0005737">
    <property type="term" value="C:cytoplasm"/>
    <property type="evidence" value="ECO:0007669"/>
    <property type="project" value="UniProtKB-SubCell"/>
</dbReference>
<dbReference type="Pfam" id="PF00612">
    <property type="entry name" value="IQ"/>
    <property type="match status" value="36"/>
</dbReference>
<dbReference type="InterPro" id="IPR016024">
    <property type="entry name" value="ARM-type_fold"/>
</dbReference>
<dbReference type="CTD" id="259266"/>
<evidence type="ECO:0000256" key="10">
    <source>
        <dbReference type="ARBA" id="ARBA00023242"/>
    </source>
</evidence>
<feature type="compositionally biased region" description="Basic and acidic residues" evidence="12">
    <location>
        <begin position="583"/>
        <end position="601"/>
    </location>
</feature>
<dbReference type="PROSITE" id="PS50096">
    <property type="entry name" value="IQ"/>
    <property type="match status" value="39"/>
</dbReference>
<dbReference type="InterPro" id="IPR031549">
    <property type="entry name" value="ASH"/>
</dbReference>
<dbReference type="eggNOG" id="KOG0165">
    <property type="taxonomic scope" value="Eukaryota"/>
</dbReference>
<dbReference type="FunFam" id="1.20.5.190:FF:000009">
    <property type="entry name" value="Abnormal spindle-like microcephaly-associated protein homolog"/>
    <property type="match status" value="5"/>
</dbReference>
<keyword evidence="7" id="KW-0498">Mitosis</keyword>
<feature type="region of interest" description="Disordered" evidence="12">
    <location>
        <begin position="350"/>
        <end position="379"/>
    </location>
</feature>
<dbReference type="Proteomes" id="UP000001038">
    <property type="component" value="Chromosome 4"/>
</dbReference>
<dbReference type="Gene3D" id="1.20.5.190">
    <property type="match status" value="32"/>
</dbReference>
<keyword evidence="10" id="KW-0539">Nucleus</keyword>
<dbReference type="InterPro" id="IPR027417">
    <property type="entry name" value="P-loop_NTPase"/>
</dbReference>
<dbReference type="PROSITE" id="PS50021">
    <property type="entry name" value="CH"/>
    <property type="match status" value="2"/>
</dbReference>
<evidence type="ECO:0000256" key="11">
    <source>
        <dbReference type="ARBA" id="ARBA00023306"/>
    </source>
</evidence>
<feature type="region of interest" description="Disordered" evidence="12">
    <location>
        <begin position="298"/>
        <end position="321"/>
    </location>
</feature>
<protein>
    <submittedName>
        <fullName evidence="14">Assembly factor for spindle microtubules</fullName>
    </submittedName>
</protein>
<keyword evidence="4" id="KW-0597">Phosphoprotein</keyword>
<dbReference type="SUPFAM" id="SSF52540">
    <property type="entry name" value="P-loop containing nucleoside triphosphate hydrolases"/>
    <property type="match status" value="21"/>
</dbReference>
<gene>
    <name evidence="14" type="primary">ASPM</name>
    <name evidence="14" type="synonym">aspm</name>
</gene>
<evidence type="ECO:0000256" key="2">
    <source>
        <dbReference type="ARBA" id="ARBA00004496"/>
    </source>
</evidence>
<comment type="subcellular location">
    <subcellularLocation>
        <location evidence="2">Cytoplasm</location>
    </subcellularLocation>
    <subcellularLocation>
        <location evidence="1">Nucleus</location>
    </subcellularLocation>
</comment>
<dbReference type="FunFam" id="1.20.5.190:FF:000010">
    <property type="entry name" value="Abnormal spindle-like microcephaly-associated protein homolog"/>
    <property type="match status" value="1"/>
</dbReference>
<dbReference type="GeneTree" id="ENSGT00560000077332"/>
<dbReference type="FunFam" id="1.20.5.190:FF:000084">
    <property type="entry name" value="Abnormal spindle microtubule assembly"/>
    <property type="match status" value="1"/>
</dbReference>
<evidence type="ECO:0000256" key="6">
    <source>
        <dbReference type="ARBA" id="ARBA00022737"/>
    </source>
</evidence>
<feature type="compositionally biased region" description="Low complexity" evidence="12">
    <location>
        <begin position="637"/>
        <end position="653"/>
    </location>
</feature>
<dbReference type="HOGENOM" id="CLU_000237_0_0_1"/>
<dbReference type="FunFam" id="2.60.40.10:FF:001429">
    <property type="entry name" value="Abnormal spindle-like microcephaly-associated protein homolog"/>
    <property type="match status" value="1"/>
</dbReference>
<dbReference type="Pfam" id="PF00307">
    <property type="entry name" value="CH"/>
    <property type="match status" value="1"/>
</dbReference>
<dbReference type="SUPFAM" id="SSF47576">
    <property type="entry name" value="Calponin-homology domain, CH-domain"/>
    <property type="match status" value="1"/>
</dbReference>
<dbReference type="InterPro" id="IPR000048">
    <property type="entry name" value="IQ_motif_EF-hand-BS"/>
</dbReference>
<dbReference type="RefSeq" id="XP_011472516.2">
    <property type="nucleotide sequence ID" value="XM_011474214.3"/>
</dbReference>
<dbReference type="FunFam" id="1.20.5.190:FF:000008">
    <property type="entry name" value="Abnormal spindle-like microcephaly-associated protein homolog"/>
    <property type="match status" value="11"/>
</dbReference>
<feature type="compositionally biased region" description="Low complexity" evidence="12">
    <location>
        <begin position="445"/>
        <end position="456"/>
    </location>
</feature>
<dbReference type="GO" id="GO:0005874">
    <property type="term" value="C:microtubule"/>
    <property type="evidence" value="ECO:0007669"/>
    <property type="project" value="UniProtKB-ARBA"/>
</dbReference>
<proteinExistence type="predicted"/>
<dbReference type="Gene3D" id="2.60.40.10">
    <property type="entry name" value="Immunoglobulins"/>
    <property type="match status" value="1"/>
</dbReference>
<dbReference type="InterPro" id="IPR013783">
    <property type="entry name" value="Ig-like_fold"/>
</dbReference>
<accession>H2M9T3</accession>
<keyword evidence="6" id="KW-0677">Repeat</keyword>
<evidence type="ECO:0000256" key="5">
    <source>
        <dbReference type="ARBA" id="ARBA00022618"/>
    </source>
</evidence>
<keyword evidence="5" id="KW-0132">Cell division</keyword>
<name>H2M9T3_ORYLA</name>
<dbReference type="SUPFAM" id="SSF48371">
    <property type="entry name" value="ARM repeat"/>
    <property type="match status" value="1"/>
</dbReference>
<dbReference type="GO" id="GO:0005634">
    <property type="term" value="C:nucleus"/>
    <property type="evidence" value="ECO:0007669"/>
    <property type="project" value="UniProtKB-SubCell"/>
</dbReference>
<dbReference type="OrthoDB" id="2148418at2759"/>
<dbReference type="GO" id="GO:0005516">
    <property type="term" value="F:calmodulin binding"/>
    <property type="evidence" value="ECO:0007669"/>
    <property type="project" value="UniProtKB-KW"/>
</dbReference>
<dbReference type="FunFam" id="1.10.418.10:FF:000051">
    <property type="entry name" value="Abnormal spindle-like microcephaly-associated protein homolog"/>
    <property type="match status" value="1"/>
</dbReference>
<feature type="compositionally biased region" description="Basic and acidic residues" evidence="12">
    <location>
        <begin position="356"/>
        <end position="370"/>
    </location>
</feature>
<reference evidence="14" key="2">
    <citation type="submission" date="2025-08" db="UniProtKB">
        <authorList>
            <consortium name="Ensembl"/>
        </authorList>
    </citation>
    <scope>IDENTIFICATION</scope>
    <source>
        <strain evidence="14">Hd-rR</strain>
    </source>
</reference>
<keyword evidence="11" id="KW-0131">Cell cycle</keyword>
<keyword evidence="3" id="KW-0963">Cytoplasm</keyword>
<reference evidence="14" key="3">
    <citation type="submission" date="2025-09" db="UniProtKB">
        <authorList>
            <consortium name="Ensembl"/>
        </authorList>
    </citation>
    <scope>IDENTIFICATION</scope>
    <source>
        <strain evidence="14">Hd-rR</strain>
    </source>
</reference>